<name>A0A0G0F4Z2_9BACT</name>
<sequence>MKMKIGFEIRKPSMQNFILMEVPAGQRQDGFNSEAGKISITELDEQQALEYAQLMFDTFIEHWNKKRIEAKKW</sequence>
<accession>A0A0G0F4Z2</accession>
<organism evidence="1 2">
    <name type="scientific">candidate division WS6 bacterium GW2011_GWF1_35_23</name>
    <dbReference type="NCBI Taxonomy" id="1619097"/>
    <lineage>
        <taxon>Bacteria</taxon>
        <taxon>Candidatus Dojkabacteria</taxon>
    </lineage>
</organism>
<reference evidence="1 2" key="1">
    <citation type="journal article" date="2015" name="Nature">
        <title>rRNA introns, odd ribosomes, and small enigmatic genomes across a large radiation of phyla.</title>
        <authorList>
            <person name="Brown C.T."/>
            <person name="Hug L.A."/>
            <person name="Thomas B.C."/>
            <person name="Sharon I."/>
            <person name="Castelle C.J."/>
            <person name="Singh A."/>
            <person name="Wilkins M.J."/>
            <person name="Williams K.H."/>
            <person name="Banfield J.F."/>
        </authorList>
    </citation>
    <scope>NUCLEOTIDE SEQUENCE [LARGE SCALE GENOMIC DNA]</scope>
</reference>
<proteinExistence type="predicted"/>
<gene>
    <name evidence="1" type="ORF">UR73_C0038G0005</name>
</gene>
<dbReference type="Proteomes" id="UP000034816">
    <property type="component" value="Unassembled WGS sequence"/>
</dbReference>
<protein>
    <submittedName>
        <fullName evidence="1">Uncharacterized protein</fullName>
    </submittedName>
</protein>
<dbReference type="EMBL" id="LBQH01000038">
    <property type="protein sequence ID" value="KKP74572.1"/>
    <property type="molecule type" value="Genomic_DNA"/>
</dbReference>
<comment type="caution">
    <text evidence="1">The sequence shown here is derived from an EMBL/GenBank/DDBJ whole genome shotgun (WGS) entry which is preliminary data.</text>
</comment>
<evidence type="ECO:0000313" key="1">
    <source>
        <dbReference type="EMBL" id="KKP74572.1"/>
    </source>
</evidence>
<evidence type="ECO:0000313" key="2">
    <source>
        <dbReference type="Proteomes" id="UP000034816"/>
    </source>
</evidence>
<dbReference type="AlphaFoldDB" id="A0A0G0F4Z2"/>